<sequence>IEIEHLQHQLEGVGPAQTPAGFVSTQVLQDTMDRILSFLEGMSQVGALPSTPSGSQGSGTQTAVAAPRPEILSVPVIAQPIVTRPVMSPEE</sequence>
<dbReference type="Proteomes" id="UP000823775">
    <property type="component" value="Unassembled WGS sequence"/>
</dbReference>
<comment type="caution">
    <text evidence="2">The sequence shown here is derived from an EMBL/GenBank/DDBJ whole genome shotgun (WGS) entry which is preliminary data.</text>
</comment>
<feature type="compositionally biased region" description="Low complexity" evidence="1">
    <location>
        <begin position="49"/>
        <end position="62"/>
    </location>
</feature>
<evidence type="ECO:0000256" key="1">
    <source>
        <dbReference type="SAM" id="MobiDB-lite"/>
    </source>
</evidence>
<name>A0ABS8T416_DATST</name>
<dbReference type="EMBL" id="JACEIK010001062">
    <property type="protein sequence ID" value="MCD7465586.1"/>
    <property type="molecule type" value="Genomic_DNA"/>
</dbReference>
<protein>
    <submittedName>
        <fullName evidence="2">Uncharacterized protein</fullName>
    </submittedName>
</protein>
<reference evidence="2 3" key="1">
    <citation type="journal article" date="2021" name="BMC Genomics">
        <title>Datura genome reveals duplications of psychoactive alkaloid biosynthetic genes and high mutation rate following tissue culture.</title>
        <authorList>
            <person name="Rajewski A."/>
            <person name="Carter-House D."/>
            <person name="Stajich J."/>
            <person name="Litt A."/>
        </authorList>
    </citation>
    <scope>NUCLEOTIDE SEQUENCE [LARGE SCALE GENOMIC DNA]</scope>
    <source>
        <strain evidence="2">AR-01</strain>
    </source>
</reference>
<organism evidence="2 3">
    <name type="scientific">Datura stramonium</name>
    <name type="common">Jimsonweed</name>
    <name type="synonym">Common thornapple</name>
    <dbReference type="NCBI Taxonomy" id="4076"/>
    <lineage>
        <taxon>Eukaryota</taxon>
        <taxon>Viridiplantae</taxon>
        <taxon>Streptophyta</taxon>
        <taxon>Embryophyta</taxon>
        <taxon>Tracheophyta</taxon>
        <taxon>Spermatophyta</taxon>
        <taxon>Magnoliopsida</taxon>
        <taxon>eudicotyledons</taxon>
        <taxon>Gunneridae</taxon>
        <taxon>Pentapetalae</taxon>
        <taxon>asterids</taxon>
        <taxon>lamiids</taxon>
        <taxon>Solanales</taxon>
        <taxon>Solanaceae</taxon>
        <taxon>Solanoideae</taxon>
        <taxon>Datureae</taxon>
        <taxon>Datura</taxon>
    </lineage>
</organism>
<keyword evidence="3" id="KW-1185">Reference proteome</keyword>
<feature type="non-terminal residue" evidence="2">
    <location>
        <position position="1"/>
    </location>
</feature>
<evidence type="ECO:0000313" key="2">
    <source>
        <dbReference type="EMBL" id="MCD7465586.1"/>
    </source>
</evidence>
<feature type="region of interest" description="Disordered" evidence="1">
    <location>
        <begin position="47"/>
        <end position="66"/>
    </location>
</feature>
<proteinExistence type="predicted"/>
<gene>
    <name evidence="2" type="ORF">HAX54_001590</name>
</gene>
<accession>A0ABS8T416</accession>
<evidence type="ECO:0000313" key="3">
    <source>
        <dbReference type="Proteomes" id="UP000823775"/>
    </source>
</evidence>